<dbReference type="InterPro" id="IPR013083">
    <property type="entry name" value="Znf_RING/FYVE/PHD"/>
</dbReference>
<evidence type="ECO:0000256" key="2">
    <source>
        <dbReference type="SAM" id="Coils"/>
    </source>
</evidence>
<feature type="compositionally biased region" description="Basic and acidic residues" evidence="3">
    <location>
        <begin position="100"/>
        <end position="112"/>
    </location>
</feature>
<dbReference type="InterPro" id="IPR001841">
    <property type="entry name" value="Znf_RING"/>
</dbReference>
<evidence type="ECO:0000259" key="4">
    <source>
        <dbReference type="PROSITE" id="PS50089"/>
    </source>
</evidence>
<reference evidence="5" key="1">
    <citation type="journal article" date="2013" name="J. Plant Res.">
        <title>Effect of fungi and light on seed germination of three Opuntia species from semiarid lands of central Mexico.</title>
        <authorList>
            <person name="Delgado-Sanchez P."/>
            <person name="Jimenez-Bremont J.F."/>
            <person name="Guerrero-Gonzalez Mde L."/>
            <person name="Flores J."/>
        </authorList>
    </citation>
    <scope>NUCLEOTIDE SEQUENCE</scope>
    <source>
        <tissue evidence="5">Cladode</tissue>
    </source>
</reference>
<feature type="compositionally biased region" description="Polar residues" evidence="3">
    <location>
        <begin position="113"/>
        <end position="122"/>
    </location>
</feature>
<sequence length="815" mass="91533">MAIVGLHKVPVIDSSILRESQPSSSSGRHGRNGRISTRASSLLRMWRELEDECTANRAQERGRSRSQQVGTDGVSNCQDGRGGIEDSSVSENGSVNNSEGHIEPLSEHEDHQSVSSEQSQDLSEVERERVRQIFREWMSSGVTVQAPSVPHLNRNSRGQWLGETERERVRVVREWIQMTSEQRESSPINGEEQVAEIGSQIERVRDGQILDHNEGRPQSSRREIRRLCGRQALLELLAKKEQERQQELHYLGEARPVSNFAHRNRIQALLRLRCFQNSSSTELRRNSSAAESELGLLRQRQTVSGLREGFLSRLDKNAHLQASESSDEPSDNNADGIRDNQMQVNSAIEEPTDPNGDGGLSADLNQGPGCSGAETSLQELIAQVEARLEHTMGSDIGSRQENDTIEHSNGSGHYGNLLLNSIEPSRSESAGFDDSVVNHEVSHQQYDADREETNVDYQSDNAEAPISGDVNGQEPLVQVEDLHEQSTEHEEREQESGVLSNQWGDDDPIEMDGEHLGDVGEESSHNAPEDDGPEDNDNRDNWNENGSQETPRDWLAMPSAAGATSSGRVDSYYFSDDDNVHNIELRELLNRRRVSSLLHSGFRESLDQLIQSYVDRQTHAPDDWELRETSSPPFVAREPEQLTPDHDEESVEAGPAPMLGPQGHWGRVLHHTNWSRHELRQRPGTDWEIINDLRIDMARLQQRLTNMQRILEACMDMQLELQRSVRQEVSAALNRSVNPSELPINNLARDSFKWDCVRKGICCICSDSNIDSLLYRCGHMCTCTKCANVLVQGNGKCPMCQAPVVEVVRAYFIQE</sequence>
<dbReference type="Gene3D" id="3.30.40.10">
    <property type="entry name" value="Zinc/RING finger domain, C3HC4 (zinc finger)"/>
    <property type="match status" value="1"/>
</dbReference>
<dbReference type="PANTHER" id="PTHR46519:SF3">
    <property type="entry name" value="RING_U-BOX SUPERFAMILY PROTEIN"/>
    <property type="match status" value="1"/>
</dbReference>
<dbReference type="AlphaFoldDB" id="A0A7C9AXV2"/>
<dbReference type="GO" id="GO:0008270">
    <property type="term" value="F:zinc ion binding"/>
    <property type="evidence" value="ECO:0007669"/>
    <property type="project" value="UniProtKB-KW"/>
</dbReference>
<keyword evidence="1" id="KW-0862">Zinc</keyword>
<feature type="coiled-coil region" evidence="2">
    <location>
        <begin position="690"/>
        <end position="717"/>
    </location>
</feature>
<feature type="compositionally biased region" description="Basic and acidic residues" evidence="3">
    <location>
        <begin position="512"/>
        <end position="528"/>
    </location>
</feature>
<keyword evidence="1" id="KW-0479">Metal-binding</keyword>
<feature type="region of interest" description="Disordered" evidence="3">
    <location>
        <begin position="392"/>
        <end position="419"/>
    </location>
</feature>
<dbReference type="SUPFAM" id="SSF57850">
    <property type="entry name" value="RING/U-box"/>
    <property type="match status" value="1"/>
</dbReference>
<accession>A0A7C9AXV2</accession>
<feature type="region of interest" description="Disordered" evidence="3">
    <location>
        <begin position="621"/>
        <end position="652"/>
    </location>
</feature>
<feature type="compositionally biased region" description="Basic and acidic residues" evidence="3">
    <location>
        <begin position="481"/>
        <end position="495"/>
    </location>
</feature>
<feature type="compositionally biased region" description="Low complexity" evidence="3">
    <location>
        <begin position="87"/>
        <end position="99"/>
    </location>
</feature>
<keyword evidence="1" id="KW-0863">Zinc-finger</keyword>
<reference evidence="5" key="2">
    <citation type="submission" date="2020-07" db="EMBL/GenBank/DDBJ databases">
        <authorList>
            <person name="Vera ALvarez R."/>
            <person name="Arias-Moreno D.M."/>
            <person name="Jimenez-Jacinto V."/>
            <person name="Jimenez-Bremont J.F."/>
            <person name="Swaminathan K."/>
            <person name="Moose S.P."/>
            <person name="Guerrero-Gonzalez M.L."/>
            <person name="Marino-Ramirez L."/>
            <person name="Landsman D."/>
            <person name="Rodriguez-Kessler M."/>
            <person name="Delgado-Sanchez P."/>
        </authorList>
    </citation>
    <scope>NUCLEOTIDE SEQUENCE</scope>
    <source>
        <tissue evidence="5">Cladode</tissue>
    </source>
</reference>
<feature type="region of interest" description="Disordered" evidence="3">
    <location>
        <begin position="348"/>
        <end position="373"/>
    </location>
</feature>
<dbReference type="PANTHER" id="PTHR46519">
    <property type="entry name" value="RING/U-BOX SUPERFAMILY PROTEIN"/>
    <property type="match status" value="1"/>
</dbReference>
<feature type="region of interest" description="Disordered" evidence="3">
    <location>
        <begin position="15"/>
        <end position="38"/>
    </location>
</feature>
<evidence type="ECO:0000313" key="5">
    <source>
        <dbReference type="EMBL" id="MBA4677710.1"/>
    </source>
</evidence>
<dbReference type="CDD" id="cd16647">
    <property type="entry name" value="mRING-HC-C3HC5_NEU1"/>
    <property type="match status" value="1"/>
</dbReference>
<feature type="domain" description="RING-type" evidence="4">
    <location>
        <begin position="762"/>
        <end position="801"/>
    </location>
</feature>
<keyword evidence="2" id="KW-0175">Coiled coil</keyword>
<organism evidence="5">
    <name type="scientific">Opuntia streptacantha</name>
    <name type="common">Prickly pear cactus</name>
    <name type="synonym">Opuntia cardona</name>
    <dbReference type="NCBI Taxonomy" id="393608"/>
    <lineage>
        <taxon>Eukaryota</taxon>
        <taxon>Viridiplantae</taxon>
        <taxon>Streptophyta</taxon>
        <taxon>Embryophyta</taxon>
        <taxon>Tracheophyta</taxon>
        <taxon>Spermatophyta</taxon>
        <taxon>Magnoliopsida</taxon>
        <taxon>eudicotyledons</taxon>
        <taxon>Gunneridae</taxon>
        <taxon>Pentapetalae</taxon>
        <taxon>Caryophyllales</taxon>
        <taxon>Cactineae</taxon>
        <taxon>Cactaceae</taxon>
        <taxon>Opuntioideae</taxon>
        <taxon>Opuntia</taxon>
    </lineage>
</organism>
<feature type="region of interest" description="Disordered" evidence="3">
    <location>
        <begin position="55"/>
        <end position="125"/>
    </location>
</feature>
<evidence type="ECO:0000256" key="1">
    <source>
        <dbReference type="PROSITE-ProRule" id="PRU00175"/>
    </source>
</evidence>
<evidence type="ECO:0000256" key="3">
    <source>
        <dbReference type="SAM" id="MobiDB-lite"/>
    </source>
</evidence>
<proteinExistence type="predicted"/>
<protein>
    <recommendedName>
        <fullName evidence="4">RING-type domain-containing protein</fullName>
    </recommendedName>
</protein>
<feature type="compositionally biased region" description="Polar residues" evidence="3">
    <location>
        <begin position="65"/>
        <end position="78"/>
    </location>
</feature>
<dbReference type="PROSITE" id="PS50089">
    <property type="entry name" value="ZF_RING_2"/>
    <property type="match status" value="1"/>
</dbReference>
<dbReference type="Pfam" id="PF13920">
    <property type="entry name" value="zf-C3HC4_3"/>
    <property type="match status" value="1"/>
</dbReference>
<name>A0A7C9AXV2_OPUST</name>
<feature type="compositionally biased region" description="Basic and acidic residues" evidence="3">
    <location>
        <begin position="392"/>
        <end position="406"/>
    </location>
</feature>
<feature type="region of interest" description="Disordered" evidence="3">
    <location>
        <begin position="481"/>
        <end position="566"/>
    </location>
</feature>
<dbReference type="EMBL" id="GISG01276371">
    <property type="protein sequence ID" value="MBA4677710.1"/>
    <property type="molecule type" value="Transcribed_RNA"/>
</dbReference>